<dbReference type="GO" id="GO:0005737">
    <property type="term" value="C:cytoplasm"/>
    <property type="evidence" value="ECO:0007669"/>
    <property type="project" value="TreeGrafter"/>
</dbReference>
<feature type="domain" description="Protein kinase" evidence="1">
    <location>
        <begin position="1"/>
        <end position="95"/>
    </location>
</feature>
<organism evidence="2 3">
    <name type="scientific">Sphenostylis stenocarpa</name>
    <dbReference type="NCBI Taxonomy" id="92480"/>
    <lineage>
        <taxon>Eukaryota</taxon>
        <taxon>Viridiplantae</taxon>
        <taxon>Streptophyta</taxon>
        <taxon>Embryophyta</taxon>
        <taxon>Tracheophyta</taxon>
        <taxon>Spermatophyta</taxon>
        <taxon>Magnoliopsida</taxon>
        <taxon>eudicotyledons</taxon>
        <taxon>Gunneridae</taxon>
        <taxon>Pentapetalae</taxon>
        <taxon>rosids</taxon>
        <taxon>fabids</taxon>
        <taxon>Fabales</taxon>
        <taxon>Fabaceae</taxon>
        <taxon>Papilionoideae</taxon>
        <taxon>50 kb inversion clade</taxon>
        <taxon>NPAAA clade</taxon>
        <taxon>indigoferoid/millettioid clade</taxon>
        <taxon>Phaseoleae</taxon>
        <taxon>Sphenostylis</taxon>
    </lineage>
</organism>
<dbReference type="Gene3D" id="1.10.510.10">
    <property type="entry name" value="Transferase(Phosphotransferase) domain 1"/>
    <property type="match status" value="1"/>
</dbReference>
<evidence type="ECO:0000313" key="3">
    <source>
        <dbReference type="Proteomes" id="UP001189624"/>
    </source>
</evidence>
<proteinExistence type="predicted"/>
<protein>
    <recommendedName>
        <fullName evidence="1">Protein kinase domain-containing protein</fullName>
    </recommendedName>
</protein>
<evidence type="ECO:0000313" key="2">
    <source>
        <dbReference type="EMBL" id="CAJ1967731.1"/>
    </source>
</evidence>
<sequence>VSIMKRLRHPNIVLLMGAVIQPPKLSIVTEYLSRGSLFELLHMGNVGSSISERHRLCMAYDVASGMNYLHQMKPPIVHRDLKSPNLLVDNSFTVK</sequence>
<dbReference type="PROSITE" id="PS00108">
    <property type="entry name" value="PROTEIN_KINASE_ST"/>
    <property type="match status" value="1"/>
</dbReference>
<dbReference type="InterPro" id="IPR050167">
    <property type="entry name" value="Ser_Thr_protein_kinase"/>
</dbReference>
<dbReference type="PANTHER" id="PTHR23257">
    <property type="entry name" value="SERINE-THREONINE PROTEIN KINASE"/>
    <property type="match status" value="1"/>
</dbReference>
<dbReference type="EMBL" id="OY731404">
    <property type="protein sequence ID" value="CAJ1967731.1"/>
    <property type="molecule type" value="Genomic_DNA"/>
</dbReference>
<dbReference type="InterPro" id="IPR000719">
    <property type="entry name" value="Prot_kinase_dom"/>
</dbReference>
<dbReference type="InterPro" id="IPR001245">
    <property type="entry name" value="Ser-Thr/Tyr_kinase_cat_dom"/>
</dbReference>
<dbReference type="GO" id="GO:0004672">
    <property type="term" value="F:protein kinase activity"/>
    <property type="evidence" value="ECO:0007669"/>
    <property type="project" value="InterPro"/>
</dbReference>
<keyword evidence="3" id="KW-1185">Reference proteome</keyword>
<name>A0AA86VIG9_9FABA</name>
<dbReference type="Gramene" id="rna-AYBTSS11_LOCUS21339">
    <property type="protein sequence ID" value="CAJ1967731.1"/>
    <property type="gene ID" value="gene-AYBTSS11_LOCUS21339"/>
</dbReference>
<dbReference type="Proteomes" id="UP001189624">
    <property type="component" value="Chromosome 7"/>
</dbReference>
<accession>A0AA86VIG9</accession>
<feature type="non-terminal residue" evidence="2">
    <location>
        <position position="95"/>
    </location>
</feature>
<evidence type="ECO:0000259" key="1">
    <source>
        <dbReference type="PROSITE" id="PS50011"/>
    </source>
</evidence>
<reference evidence="2" key="1">
    <citation type="submission" date="2023-10" db="EMBL/GenBank/DDBJ databases">
        <authorList>
            <person name="Domelevo Entfellner J.-B."/>
        </authorList>
    </citation>
    <scope>NUCLEOTIDE SEQUENCE</scope>
</reference>
<dbReference type="PROSITE" id="PS50011">
    <property type="entry name" value="PROTEIN_KINASE_DOM"/>
    <property type="match status" value="1"/>
</dbReference>
<feature type="non-terminal residue" evidence="2">
    <location>
        <position position="1"/>
    </location>
</feature>
<dbReference type="GO" id="GO:0005524">
    <property type="term" value="F:ATP binding"/>
    <property type="evidence" value="ECO:0007669"/>
    <property type="project" value="InterPro"/>
</dbReference>
<dbReference type="GO" id="GO:0007165">
    <property type="term" value="P:signal transduction"/>
    <property type="evidence" value="ECO:0007669"/>
    <property type="project" value="TreeGrafter"/>
</dbReference>
<dbReference type="AlphaFoldDB" id="A0AA86VIG9"/>
<dbReference type="SUPFAM" id="SSF56112">
    <property type="entry name" value="Protein kinase-like (PK-like)"/>
    <property type="match status" value="1"/>
</dbReference>
<dbReference type="Pfam" id="PF07714">
    <property type="entry name" value="PK_Tyr_Ser-Thr"/>
    <property type="match status" value="1"/>
</dbReference>
<dbReference type="InterPro" id="IPR011009">
    <property type="entry name" value="Kinase-like_dom_sf"/>
</dbReference>
<gene>
    <name evidence="2" type="ORF">AYBTSS11_LOCUS21339</name>
</gene>
<dbReference type="PANTHER" id="PTHR23257:SF978">
    <property type="entry name" value="PROTEIN KINASE FAMILY PROTEIN"/>
    <property type="match status" value="1"/>
</dbReference>
<dbReference type="InterPro" id="IPR008271">
    <property type="entry name" value="Ser/Thr_kinase_AS"/>
</dbReference>